<dbReference type="RefSeq" id="XP_022242410.1">
    <property type="nucleotide sequence ID" value="XM_022386702.1"/>
</dbReference>
<feature type="compositionally biased region" description="Basic and acidic residues" evidence="1">
    <location>
        <begin position="19"/>
        <end position="32"/>
    </location>
</feature>
<accession>A0ABM1SFK5</accession>
<dbReference type="Proteomes" id="UP000694941">
    <property type="component" value="Unplaced"/>
</dbReference>
<evidence type="ECO:0000313" key="3">
    <source>
        <dbReference type="RefSeq" id="XP_022242410.1"/>
    </source>
</evidence>
<feature type="region of interest" description="Disordered" evidence="1">
    <location>
        <begin position="1"/>
        <end position="41"/>
    </location>
</feature>
<organism evidence="2 3">
    <name type="scientific">Limulus polyphemus</name>
    <name type="common">Atlantic horseshoe crab</name>
    <dbReference type="NCBI Taxonomy" id="6850"/>
    <lineage>
        <taxon>Eukaryota</taxon>
        <taxon>Metazoa</taxon>
        <taxon>Ecdysozoa</taxon>
        <taxon>Arthropoda</taxon>
        <taxon>Chelicerata</taxon>
        <taxon>Merostomata</taxon>
        <taxon>Xiphosura</taxon>
        <taxon>Limulidae</taxon>
        <taxon>Limulus</taxon>
    </lineage>
</organism>
<dbReference type="GeneID" id="111085900"/>
<gene>
    <name evidence="3" type="primary">LOC111085900</name>
</gene>
<proteinExistence type="predicted"/>
<keyword evidence="2" id="KW-1185">Reference proteome</keyword>
<evidence type="ECO:0000313" key="2">
    <source>
        <dbReference type="Proteomes" id="UP000694941"/>
    </source>
</evidence>
<protein>
    <submittedName>
        <fullName evidence="3">Uncharacterized protein LOC111085900</fullName>
    </submittedName>
</protein>
<name>A0ABM1SFK5_LIMPO</name>
<sequence>MYEDGKVVEDSGPQITTKTTEDNHKEETENTDYKATGGDDLSLDDRGSARLVTEKIVTKHTVRENKEESKQLCDESFQDVTGTDFLNKIPDHSDGFLSQGEDLNKSLQEKIIHYF</sequence>
<evidence type="ECO:0000256" key="1">
    <source>
        <dbReference type="SAM" id="MobiDB-lite"/>
    </source>
</evidence>
<reference evidence="3" key="1">
    <citation type="submission" date="2025-08" db="UniProtKB">
        <authorList>
            <consortium name="RefSeq"/>
        </authorList>
    </citation>
    <scope>IDENTIFICATION</scope>
    <source>
        <tissue evidence="3">Muscle</tissue>
    </source>
</reference>